<organism evidence="5 6">
    <name type="scientific">Trichonephila clavata</name>
    <name type="common">Joro spider</name>
    <name type="synonym">Nephila clavata</name>
    <dbReference type="NCBI Taxonomy" id="2740835"/>
    <lineage>
        <taxon>Eukaryota</taxon>
        <taxon>Metazoa</taxon>
        <taxon>Ecdysozoa</taxon>
        <taxon>Arthropoda</taxon>
        <taxon>Chelicerata</taxon>
        <taxon>Arachnida</taxon>
        <taxon>Araneae</taxon>
        <taxon>Araneomorphae</taxon>
        <taxon>Entelegynae</taxon>
        <taxon>Araneoidea</taxon>
        <taxon>Nephilidae</taxon>
        <taxon>Trichonephila</taxon>
    </lineage>
</organism>
<reference evidence="5" key="1">
    <citation type="submission" date="2020-07" db="EMBL/GenBank/DDBJ databases">
        <title>Multicomponent nature underlies the extraordinary mechanical properties of spider dragline silk.</title>
        <authorList>
            <person name="Kono N."/>
            <person name="Nakamura H."/>
            <person name="Mori M."/>
            <person name="Yoshida Y."/>
            <person name="Ohtoshi R."/>
            <person name="Malay A.D."/>
            <person name="Moran D.A.P."/>
            <person name="Tomita M."/>
            <person name="Numata K."/>
            <person name="Arakawa K."/>
        </authorList>
    </citation>
    <scope>NUCLEOTIDE SEQUENCE</scope>
</reference>
<dbReference type="PRINTS" id="PR00301">
    <property type="entry name" value="HEATSHOCK70"/>
</dbReference>
<dbReference type="SUPFAM" id="SSF100934">
    <property type="entry name" value="Heat shock protein 70kD (HSP70), C-terminal subdomain"/>
    <property type="match status" value="1"/>
</dbReference>
<comment type="caution">
    <text evidence="5">The sequence shown here is derived from an EMBL/GenBank/DDBJ whole genome shotgun (WGS) entry which is preliminary data.</text>
</comment>
<protein>
    <submittedName>
        <fullName evidence="5">Heat shock protein 70 A1</fullName>
    </submittedName>
</protein>
<sequence length="154" mass="16658">MLRDFFNGKELCMSINPDEAVAYGAAVQAAVLTGSTDDKIKDVLLVDVAPLSLGIETAGGVMTKIIERNSRIPCKTLRASPSPMTKAAYPRRILRECSMKPSSFGKDDAEMREKVAARNNLESYVYSVKQAADSAPEDKLSSSDKSKVNNPATL</sequence>
<evidence type="ECO:0000256" key="3">
    <source>
        <dbReference type="ARBA" id="ARBA00022840"/>
    </source>
</evidence>
<feature type="compositionally biased region" description="Basic and acidic residues" evidence="4">
    <location>
        <begin position="136"/>
        <end position="147"/>
    </location>
</feature>
<dbReference type="PANTHER" id="PTHR19375">
    <property type="entry name" value="HEAT SHOCK PROTEIN 70KDA"/>
    <property type="match status" value="1"/>
</dbReference>
<dbReference type="Gene3D" id="2.60.34.10">
    <property type="entry name" value="Substrate Binding Domain Of DNAk, Chain A, domain 1"/>
    <property type="match status" value="1"/>
</dbReference>
<keyword evidence="5" id="KW-0346">Stress response</keyword>
<dbReference type="InterPro" id="IPR013126">
    <property type="entry name" value="Hsp_70_fam"/>
</dbReference>
<dbReference type="InterPro" id="IPR043129">
    <property type="entry name" value="ATPase_NBD"/>
</dbReference>
<dbReference type="Gene3D" id="3.30.420.40">
    <property type="match status" value="2"/>
</dbReference>
<dbReference type="InterPro" id="IPR029047">
    <property type="entry name" value="HSP70_peptide-bd_sf"/>
</dbReference>
<name>A0A8X6G7J7_TRICU</name>
<evidence type="ECO:0000256" key="1">
    <source>
        <dbReference type="ARBA" id="ARBA00007381"/>
    </source>
</evidence>
<dbReference type="AlphaFoldDB" id="A0A8X6G7J7"/>
<dbReference type="InterPro" id="IPR029048">
    <property type="entry name" value="HSP70_C_sf"/>
</dbReference>
<evidence type="ECO:0000256" key="4">
    <source>
        <dbReference type="SAM" id="MobiDB-lite"/>
    </source>
</evidence>
<feature type="region of interest" description="Disordered" evidence="4">
    <location>
        <begin position="132"/>
        <end position="154"/>
    </location>
</feature>
<evidence type="ECO:0000313" key="5">
    <source>
        <dbReference type="EMBL" id="GFQ98036.1"/>
    </source>
</evidence>
<keyword evidence="6" id="KW-1185">Reference proteome</keyword>
<dbReference type="OrthoDB" id="2401965at2759"/>
<dbReference type="SUPFAM" id="SSF100920">
    <property type="entry name" value="Heat shock protein 70kD (HSP70), peptide-binding domain"/>
    <property type="match status" value="1"/>
</dbReference>
<evidence type="ECO:0000256" key="2">
    <source>
        <dbReference type="ARBA" id="ARBA00022741"/>
    </source>
</evidence>
<evidence type="ECO:0000313" key="6">
    <source>
        <dbReference type="Proteomes" id="UP000887116"/>
    </source>
</evidence>
<proteinExistence type="inferred from homology"/>
<accession>A0A8X6G7J7</accession>
<dbReference type="GO" id="GO:0005524">
    <property type="term" value="F:ATP binding"/>
    <property type="evidence" value="ECO:0007669"/>
    <property type="project" value="UniProtKB-KW"/>
</dbReference>
<keyword evidence="3" id="KW-0067">ATP-binding</keyword>
<dbReference type="Gene3D" id="1.20.1270.10">
    <property type="match status" value="1"/>
</dbReference>
<dbReference type="EMBL" id="BMAO01024832">
    <property type="protein sequence ID" value="GFQ98036.1"/>
    <property type="molecule type" value="Genomic_DNA"/>
</dbReference>
<gene>
    <name evidence="5" type="primary">HSP70A1</name>
    <name evidence="5" type="ORF">TNCT_554451</name>
</gene>
<dbReference type="Proteomes" id="UP000887116">
    <property type="component" value="Unassembled WGS sequence"/>
</dbReference>
<dbReference type="Pfam" id="PF00012">
    <property type="entry name" value="HSP70"/>
    <property type="match status" value="1"/>
</dbReference>
<comment type="similarity">
    <text evidence="1">Belongs to the heat shock protein 70 family.</text>
</comment>
<keyword evidence="2" id="KW-0547">Nucleotide-binding</keyword>
<dbReference type="SUPFAM" id="SSF53067">
    <property type="entry name" value="Actin-like ATPase domain"/>
    <property type="match status" value="1"/>
</dbReference>
<dbReference type="GO" id="GO:0140662">
    <property type="term" value="F:ATP-dependent protein folding chaperone"/>
    <property type="evidence" value="ECO:0007669"/>
    <property type="project" value="InterPro"/>
</dbReference>